<dbReference type="EMBL" id="QJKJ01015202">
    <property type="protein sequence ID" value="RDX62906.1"/>
    <property type="molecule type" value="Genomic_DNA"/>
</dbReference>
<protein>
    <submittedName>
        <fullName evidence="1">Uncharacterized protein</fullName>
    </submittedName>
</protein>
<dbReference type="Proteomes" id="UP000257109">
    <property type="component" value="Unassembled WGS sequence"/>
</dbReference>
<evidence type="ECO:0000313" key="2">
    <source>
        <dbReference type="Proteomes" id="UP000257109"/>
    </source>
</evidence>
<organism evidence="1 2">
    <name type="scientific">Mucuna pruriens</name>
    <name type="common">Velvet bean</name>
    <name type="synonym">Dolichos pruriens</name>
    <dbReference type="NCBI Taxonomy" id="157652"/>
    <lineage>
        <taxon>Eukaryota</taxon>
        <taxon>Viridiplantae</taxon>
        <taxon>Streptophyta</taxon>
        <taxon>Embryophyta</taxon>
        <taxon>Tracheophyta</taxon>
        <taxon>Spermatophyta</taxon>
        <taxon>Magnoliopsida</taxon>
        <taxon>eudicotyledons</taxon>
        <taxon>Gunneridae</taxon>
        <taxon>Pentapetalae</taxon>
        <taxon>rosids</taxon>
        <taxon>fabids</taxon>
        <taxon>Fabales</taxon>
        <taxon>Fabaceae</taxon>
        <taxon>Papilionoideae</taxon>
        <taxon>50 kb inversion clade</taxon>
        <taxon>NPAAA clade</taxon>
        <taxon>indigoferoid/millettioid clade</taxon>
        <taxon>Phaseoleae</taxon>
        <taxon>Mucuna</taxon>
    </lineage>
</organism>
<name>A0A371EA40_MUCPR</name>
<proteinExistence type="predicted"/>
<sequence length="110" mass="12886">MHIFFYFQFGTRAPDLVSFVFCLTSVSCYPLTRLTYRCETSQSLLYHSQLTVIMTEDKIWENLIETYSMRKDSTACYDIKSKISNSKQGPLSGTVYYGTLNELWIELDQY</sequence>
<dbReference type="AlphaFoldDB" id="A0A371EA40"/>
<feature type="non-terminal residue" evidence="1">
    <location>
        <position position="1"/>
    </location>
</feature>
<reference evidence="1" key="1">
    <citation type="submission" date="2018-05" db="EMBL/GenBank/DDBJ databases">
        <title>Draft genome of Mucuna pruriens seed.</title>
        <authorList>
            <person name="Nnadi N.E."/>
            <person name="Vos R."/>
            <person name="Hasami M.H."/>
            <person name="Devisetty U.K."/>
            <person name="Aguiy J.C."/>
        </authorList>
    </citation>
    <scope>NUCLEOTIDE SEQUENCE [LARGE SCALE GENOMIC DNA]</scope>
    <source>
        <strain evidence="1">JCA_2017</strain>
    </source>
</reference>
<keyword evidence="2" id="KW-1185">Reference proteome</keyword>
<dbReference type="OrthoDB" id="5544992at2759"/>
<comment type="caution">
    <text evidence="1">The sequence shown here is derived from an EMBL/GenBank/DDBJ whole genome shotgun (WGS) entry which is preliminary data.</text>
</comment>
<evidence type="ECO:0000313" key="1">
    <source>
        <dbReference type="EMBL" id="RDX62906.1"/>
    </source>
</evidence>
<accession>A0A371EA40</accession>
<gene>
    <name evidence="1" type="ORF">CR513_58719</name>
</gene>